<feature type="chain" id="PRO_5045521595" evidence="1">
    <location>
        <begin position="18"/>
        <end position="97"/>
    </location>
</feature>
<name>A0ABR1C6C7_NECAM</name>
<accession>A0ABR1C6C7</accession>
<evidence type="ECO:0000256" key="1">
    <source>
        <dbReference type="SAM" id="SignalP"/>
    </source>
</evidence>
<feature type="signal peptide" evidence="1">
    <location>
        <begin position="1"/>
        <end position="17"/>
    </location>
</feature>
<protein>
    <submittedName>
        <fullName evidence="2">Uncharacterized protein</fullName>
    </submittedName>
</protein>
<evidence type="ECO:0000313" key="2">
    <source>
        <dbReference type="EMBL" id="KAK6734079.1"/>
    </source>
</evidence>
<comment type="caution">
    <text evidence="2">The sequence shown here is derived from an EMBL/GenBank/DDBJ whole genome shotgun (WGS) entry which is preliminary data.</text>
</comment>
<reference evidence="2 3" key="1">
    <citation type="submission" date="2023-08" db="EMBL/GenBank/DDBJ databases">
        <title>A Necator americanus chromosomal reference genome.</title>
        <authorList>
            <person name="Ilik V."/>
            <person name="Petrzelkova K.J."/>
            <person name="Pardy F."/>
            <person name="Fuh T."/>
            <person name="Niatou-Singa F.S."/>
            <person name="Gouil Q."/>
            <person name="Baker L."/>
            <person name="Ritchie M.E."/>
            <person name="Jex A.R."/>
            <person name="Gazzola D."/>
            <person name="Li H."/>
            <person name="Toshio Fujiwara R."/>
            <person name="Zhan B."/>
            <person name="Aroian R.V."/>
            <person name="Pafco B."/>
            <person name="Schwarz E.M."/>
        </authorList>
    </citation>
    <scope>NUCLEOTIDE SEQUENCE [LARGE SCALE GENOMIC DNA]</scope>
    <source>
        <strain evidence="2 3">Aroian</strain>
        <tissue evidence="2">Whole animal</tissue>
    </source>
</reference>
<dbReference type="EMBL" id="JAVFWL010000002">
    <property type="protein sequence ID" value="KAK6734079.1"/>
    <property type="molecule type" value="Genomic_DNA"/>
</dbReference>
<organism evidence="2 3">
    <name type="scientific">Necator americanus</name>
    <name type="common">Human hookworm</name>
    <dbReference type="NCBI Taxonomy" id="51031"/>
    <lineage>
        <taxon>Eukaryota</taxon>
        <taxon>Metazoa</taxon>
        <taxon>Ecdysozoa</taxon>
        <taxon>Nematoda</taxon>
        <taxon>Chromadorea</taxon>
        <taxon>Rhabditida</taxon>
        <taxon>Rhabditina</taxon>
        <taxon>Rhabditomorpha</taxon>
        <taxon>Strongyloidea</taxon>
        <taxon>Ancylostomatidae</taxon>
        <taxon>Bunostominae</taxon>
        <taxon>Necator</taxon>
    </lineage>
</organism>
<keyword evidence="1" id="KW-0732">Signal</keyword>
<gene>
    <name evidence="2" type="primary">Necator_chrII.g5490</name>
    <name evidence="2" type="ORF">RB195_017697</name>
</gene>
<keyword evidence="3" id="KW-1185">Reference proteome</keyword>
<evidence type="ECO:0000313" key="3">
    <source>
        <dbReference type="Proteomes" id="UP001303046"/>
    </source>
</evidence>
<proteinExistence type="predicted"/>
<dbReference type="Proteomes" id="UP001303046">
    <property type="component" value="Unassembled WGS sequence"/>
</dbReference>
<sequence>MHLPFLIAFILLNGVEVQESSYANPWYGTNSANIRSGIVPEWGTAPVMNAGTLAPYVCGFNPFTRKCMDPQNYCPGRCMNFRYTYNTLYDCRCLVVK</sequence>